<dbReference type="EMBL" id="JBFASG010000015">
    <property type="protein sequence ID" value="MEV4924516.1"/>
    <property type="molecule type" value="Genomic_DNA"/>
</dbReference>
<keyword evidence="2" id="KW-1185">Reference proteome</keyword>
<proteinExistence type="predicted"/>
<protein>
    <submittedName>
        <fullName evidence="1">Uncharacterized protein</fullName>
    </submittedName>
</protein>
<organism evidence="1 2">
    <name type="scientific">Streptomyces roseoverticillatus</name>
    <dbReference type="NCBI Taxonomy" id="66429"/>
    <lineage>
        <taxon>Bacteria</taxon>
        <taxon>Bacillati</taxon>
        <taxon>Actinomycetota</taxon>
        <taxon>Actinomycetes</taxon>
        <taxon>Kitasatosporales</taxon>
        <taxon>Streptomycetaceae</taxon>
        <taxon>Streptomyces</taxon>
    </lineage>
</organism>
<reference evidence="1 2" key="1">
    <citation type="submission" date="2024-06" db="EMBL/GenBank/DDBJ databases">
        <title>The Natural Products Discovery Center: Release of the First 8490 Sequenced Strains for Exploring Actinobacteria Biosynthetic Diversity.</title>
        <authorList>
            <person name="Kalkreuter E."/>
            <person name="Kautsar S.A."/>
            <person name="Yang D."/>
            <person name="Bader C.D."/>
            <person name="Teijaro C.N."/>
            <person name="Fluegel L."/>
            <person name="Davis C.M."/>
            <person name="Simpson J.R."/>
            <person name="Lauterbach L."/>
            <person name="Steele A.D."/>
            <person name="Gui C."/>
            <person name="Meng S."/>
            <person name="Li G."/>
            <person name="Viehrig K."/>
            <person name="Ye F."/>
            <person name="Su P."/>
            <person name="Kiefer A.F."/>
            <person name="Nichols A."/>
            <person name="Cepeda A.J."/>
            <person name="Yan W."/>
            <person name="Fan B."/>
            <person name="Jiang Y."/>
            <person name="Adhikari A."/>
            <person name="Zheng C.-J."/>
            <person name="Schuster L."/>
            <person name="Cowan T.M."/>
            <person name="Smanski M.J."/>
            <person name="Chevrette M.G."/>
            <person name="De Carvalho L.P.S."/>
            <person name="Shen B."/>
        </authorList>
    </citation>
    <scope>NUCLEOTIDE SEQUENCE [LARGE SCALE GENOMIC DNA]</scope>
    <source>
        <strain evidence="1 2">NPDC053791</strain>
    </source>
</reference>
<accession>A0ABV3IVM4</accession>
<comment type="caution">
    <text evidence="1">The sequence shown here is derived from an EMBL/GenBank/DDBJ whole genome shotgun (WGS) entry which is preliminary data.</text>
</comment>
<sequence length="58" mass="6009">MHVATVDPEAAKPVPLVTIPQGMRSAEIKVTHRGISSCFQATDTVQAGASKACFVLAA</sequence>
<evidence type="ECO:0000313" key="1">
    <source>
        <dbReference type="EMBL" id="MEV4924516.1"/>
    </source>
</evidence>
<dbReference type="Proteomes" id="UP001552479">
    <property type="component" value="Unassembled WGS sequence"/>
</dbReference>
<gene>
    <name evidence="1" type="ORF">AB0L03_17000</name>
</gene>
<evidence type="ECO:0000313" key="2">
    <source>
        <dbReference type="Proteomes" id="UP001552479"/>
    </source>
</evidence>
<name>A0ABV3IVM4_9ACTN</name>
<dbReference type="RefSeq" id="WP_366088509.1">
    <property type="nucleotide sequence ID" value="NZ_JBFASG010000015.1"/>
</dbReference>